<name>A0A655ISF9_MYCTX</name>
<organism evidence="3 4">
    <name type="scientific">Mycobacterium tuberculosis</name>
    <dbReference type="NCBI Taxonomy" id="1773"/>
    <lineage>
        <taxon>Bacteria</taxon>
        <taxon>Bacillati</taxon>
        <taxon>Actinomycetota</taxon>
        <taxon>Actinomycetes</taxon>
        <taxon>Mycobacteriales</taxon>
        <taxon>Mycobacteriaceae</taxon>
        <taxon>Mycobacterium</taxon>
        <taxon>Mycobacterium tuberculosis complex</taxon>
    </lineage>
</organism>
<feature type="region of interest" description="Disordered" evidence="1">
    <location>
        <begin position="99"/>
        <end position="119"/>
    </location>
</feature>
<dbReference type="Proteomes" id="UP000044938">
    <property type="component" value="Unassembled WGS sequence"/>
</dbReference>
<reference evidence="4 5" key="1">
    <citation type="submission" date="2015-03" db="EMBL/GenBank/DDBJ databases">
        <authorList>
            <consortium name="Pathogen Informatics"/>
        </authorList>
    </citation>
    <scope>NUCLEOTIDE SEQUENCE [LARGE SCALE GENOMIC DNA]</scope>
    <source>
        <strain evidence="2 5">Bir 187</strain>
        <strain evidence="3 4">M09401471</strain>
    </source>
</reference>
<dbReference type="Proteomes" id="UP000049023">
    <property type="component" value="Unassembled WGS sequence"/>
</dbReference>
<dbReference type="AlphaFoldDB" id="A0A655ISF9"/>
<feature type="region of interest" description="Disordered" evidence="1">
    <location>
        <begin position="28"/>
        <end position="55"/>
    </location>
</feature>
<accession>A0A655ISF9</accession>
<dbReference type="EMBL" id="CSAJ01000197">
    <property type="protein sequence ID" value="COW13955.1"/>
    <property type="molecule type" value="Genomic_DNA"/>
</dbReference>
<evidence type="ECO:0000313" key="3">
    <source>
        <dbReference type="EMBL" id="COW13955.1"/>
    </source>
</evidence>
<evidence type="ECO:0000313" key="2">
    <source>
        <dbReference type="EMBL" id="CKR41434.1"/>
    </source>
</evidence>
<feature type="compositionally biased region" description="Polar residues" evidence="1">
    <location>
        <begin position="31"/>
        <end position="40"/>
    </location>
</feature>
<feature type="compositionally biased region" description="Polar residues" evidence="1">
    <location>
        <begin position="100"/>
        <end position="112"/>
    </location>
</feature>
<gene>
    <name evidence="3" type="ORF">ERS007720_01809</name>
    <name evidence="2" type="ORF">ERS027661_01254</name>
</gene>
<evidence type="ECO:0000313" key="4">
    <source>
        <dbReference type="Proteomes" id="UP000044938"/>
    </source>
</evidence>
<evidence type="ECO:0000313" key="5">
    <source>
        <dbReference type="Proteomes" id="UP000049023"/>
    </source>
</evidence>
<dbReference type="EMBL" id="CNFU01000197">
    <property type="protein sequence ID" value="CKR41434.1"/>
    <property type="molecule type" value="Genomic_DNA"/>
</dbReference>
<proteinExistence type="predicted"/>
<sequence length="119" mass="12262">MSLDAAASSGRISSAMTSMRTVSAVTVVRNCDSTKSQSGGSAKGSRSVRRSRIASALRRWPSVTKSAGLKSIDARCKGSLGLGNRSTLAVVPAAAIATRKWSSTAPHPSSASRPEWSVA</sequence>
<evidence type="ECO:0000256" key="1">
    <source>
        <dbReference type="SAM" id="MobiDB-lite"/>
    </source>
</evidence>
<protein>
    <submittedName>
        <fullName evidence="3">Uncharacterized protein</fullName>
    </submittedName>
</protein>